<comment type="caution">
    <text evidence="2">The sequence shown here is derived from an EMBL/GenBank/DDBJ whole genome shotgun (WGS) entry which is preliminary data.</text>
</comment>
<proteinExistence type="predicted"/>
<dbReference type="InterPro" id="IPR024234">
    <property type="entry name" value="DUF3801"/>
</dbReference>
<dbReference type="EMBL" id="AGYR01000068">
    <property type="protein sequence ID" value="ENZ07374.1"/>
    <property type="molecule type" value="Genomic_DNA"/>
</dbReference>
<protein>
    <recommendedName>
        <fullName evidence="4">PcfB family protein</fullName>
    </recommendedName>
</protein>
<sequence>MNNGGDAAEQVVRLSLEGFEVAARLSGSAAKNIALLLVSVLKQEQKTKGKARLTNMIKSGKELKVFSIPQKDLKKFTEQAKRYGVLYCVLRDKNTKGENAPVDIIARAEDASKIQRIVERFELGKVDKASIVSEAEKAIADREAVEKEKPTKSKSEIIMEEAVRNPMQKEERANANPSVAKTDKSPLSRQNSEPVETQSDKGVAKPVEKPSVKEKLDRYKAQAKQQKEAERKEPEVKKDGKKPQQKNGQTVHRQPKKKSKTKER</sequence>
<name>A0A0E2H302_9FIRM</name>
<accession>A0A0E2H302</accession>
<feature type="compositionally biased region" description="Polar residues" evidence="1">
    <location>
        <begin position="187"/>
        <end position="197"/>
    </location>
</feature>
<dbReference type="Proteomes" id="UP000013085">
    <property type="component" value="Unassembled WGS sequence"/>
</dbReference>
<evidence type="ECO:0000313" key="3">
    <source>
        <dbReference type="Proteomes" id="UP000013085"/>
    </source>
</evidence>
<dbReference type="HOGENOM" id="CLU_070545_0_0_9"/>
<evidence type="ECO:0000256" key="1">
    <source>
        <dbReference type="SAM" id="MobiDB-lite"/>
    </source>
</evidence>
<dbReference type="Pfam" id="PF12687">
    <property type="entry name" value="DUF3801"/>
    <property type="match status" value="1"/>
</dbReference>
<gene>
    <name evidence="2" type="ORF">HMPREF1090_05227</name>
</gene>
<dbReference type="RefSeq" id="WP_002594672.1">
    <property type="nucleotide sequence ID" value="NZ_KB850993.1"/>
</dbReference>
<organism evidence="2 3">
    <name type="scientific">[Clostridium] clostridioforme 90A8</name>
    <dbReference type="NCBI Taxonomy" id="999408"/>
    <lineage>
        <taxon>Bacteria</taxon>
        <taxon>Bacillati</taxon>
        <taxon>Bacillota</taxon>
        <taxon>Clostridia</taxon>
        <taxon>Lachnospirales</taxon>
        <taxon>Lachnospiraceae</taxon>
        <taxon>Enterocloster</taxon>
    </lineage>
</organism>
<evidence type="ECO:0008006" key="4">
    <source>
        <dbReference type="Google" id="ProtNLM"/>
    </source>
</evidence>
<feature type="compositionally biased region" description="Basic and acidic residues" evidence="1">
    <location>
        <begin position="142"/>
        <end position="173"/>
    </location>
</feature>
<feature type="compositionally biased region" description="Basic residues" evidence="1">
    <location>
        <begin position="253"/>
        <end position="264"/>
    </location>
</feature>
<dbReference type="AlphaFoldDB" id="A0A0E2H302"/>
<reference evidence="2 3" key="1">
    <citation type="submission" date="2013-01" db="EMBL/GenBank/DDBJ databases">
        <title>The Genome Sequence of Clostridium clostridioforme 90A8.</title>
        <authorList>
            <consortium name="The Broad Institute Genome Sequencing Platform"/>
            <person name="Earl A."/>
            <person name="Ward D."/>
            <person name="Feldgarden M."/>
            <person name="Gevers D."/>
            <person name="Courvalin P."/>
            <person name="Lambert T."/>
            <person name="Walker B."/>
            <person name="Young S.K."/>
            <person name="Zeng Q."/>
            <person name="Gargeya S."/>
            <person name="Fitzgerald M."/>
            <person name="Haas B."/>
            <person name="Abouelleil A."/>
            <person name="Alvarado L."/>
            <person name="Arachchi H.M."/>
            <person name="Berlin A.M."/>
            <person name="Chapman S.B."/>
            <person name="Dewar J."/>
            <person name="Goldberg J."/>
            <person name="Griggs A."/>
            <person name="Gujja S."/>
            <person name="Hansen M."/>
            <person name="Howarth C."/>
            <person name="Imamovic A."/>
            <person name="Larimer J."/>
            <person name="McCowan C."/>
            <person name="Murphy C."/>
            <person name="Neiman D."/>
            <person name="Pearson M."/>
            <person name="Priest M."/>
            <person name="Roberts A."/>
            <person name="Saif S."/>
            <person name="Shea T."/>
            <person name="Sisk P."/>
            <person name="Sykes S."/>
            <person name="Wortman J."/>
            <person name="Nusbaum C."/>
            <person name="Birren B."/>
        </authorList>
    </citation>
    <scope>NUCLEOTIDE SEQUENCE [LARGE SCALE GENOMIC DNA]</scope>
    <source>
        <strain evidence="2 3">90A8</strain>
    </source>
</reference>
<feature type="compositionally biased region" description="Basic and acidic residues" evidence="1">
    <location>
        <begin position="198"/>
        <end position="242"/>
    </location>
</feature>
<dbReference type="PATRIC" id="fig|999408.3.peg.5622"/>
<evidence type="ECO:0000313" key="2">
    <source>
        <dbReference type="EMBL" id="ENZ07374.1"/>
    </source>
</evidence>
<feature type="region of interest" description="Disordered" evidence="1">
    <location>
        <begin position="142"/>
        <end position="264"/>
    </location>
</feature>